<comment type="caution">
    <text evidence="1">The sequence shown here is derived from an EMBL/GenBank/DDBJ whole genome shotgun (WGS) entry which is preliminary data.</text>
</comment>
<organism evidence="1 2">
    <name type="scientific">Trametes sanguinea</name>
    <dbReference type="NCBI Taxonomy" id="158606"/>
    <lineage>
        <taxon>Eukaryota</taxon>
        <taxon>Fungi</taxon>
        <taxon>Dikarya</taxon>
        <taxon>Basidiomycota</taxon>
        <taxon>Agaricomycotina</taxon>
        <taxon>Agaricomycetes</taxon>
        <taxon>Polyporales</taxon>
        <taxon>Polyporaceae</taxon>
        <taxon>Trametes</taxon>
    </lineage>
</organism>
<evidence type="ECO:0000313" key="1">
    <source>
        <dbReference type="EMBL" id="KAJ3005863.1"/>
    </source>
</evidence>
<dbReference type="Proteomes" id="UP001144978">
    <property type="component" value="Unassembled WGS sequence"/>
</dbReference>
<protein>
    <submittedName>
        <fullName evidence="1">Uncharacterized protein</fullName>
    </submittedName>
</protein>
<reference evidence="1" key="1">
    <citation type="submission" date="2022-08" db="EMBL/GenBank/DDBJ databases">
        <title>Genome Sequence of Pycnoporus sanguineus.</title>
        <authorList>
            <person name="Buettner E."/>
        </authorList>
    </citation>
    <scope>NUCLEOTIDE SEQUENCE</scope>
    <source>
        <strain evidence="1">CG-C14</strain>
    </source>
</reference>
<proteinExistence type="predicted"/>
<name>A0ACC1Q2A4_9APHY</name>
<evidence type="ECO:0000313" key="2">
    <source>
        <dbReference type="Proteomes" id="UP001144978"/>
    </source>
</evidence>
<keyword evidence="2" id="KW-1185">Reference proteome</keyword>
<dbReference type="EMBL" id="JANSHE010000926">
    <property type="protein sequence ID" value="KAJ3005863.1"/>
    <property type="molecule type" value="Genomic_DNA"/>
</dbReference>
<sequence>MLLIPFPLPSRSLSWLTANTLASSAIFFTRPDPNAATLRNALRIEMDGKVVIVNYDHFLNHFVPLPPGKRRPRKTKYSAVGFQDVPVKPESAMYPALAHGEAERAMASARILLCGDT</sequence>
<accession>A0ACC1Q2A4</accession>
<gene>
    <name evidence="1" type="ORF">NUW54_g4154</name>
</gene>